<protein>
    <submittedName>
        <fullName evidence="1">Uncharacterized protein</fullName>
    </submittedName>
</protein>
<dbReference type="EMBL" id="JAJSOF020000013">
    <property type="protein sequence ID" value="KAJ4443282.1"/>
    <property type="molecule type" value="Genomic_DNA"/>
</dbReference>
<dbReference type="Proteomes" id="UP001148838">
    <property type="component" value="Unassembled WGS sequence"/>
</dbReference>
<sequence length="208" mass="23478">MAGMLLLHDGAYYDALLTRYPFQRVLRTTALGLSTTSGPHAGRSKWRLAHYGLNPSNNFLLLMESSSTCRYSSPLYYRGFIVASVEKHRPLSSSETIESAPQVLVYITLVMNDDDEKLLGRHRGTGASGKNLYVAWTMGLSNTNYKFSVKSTDRTMALRKLTPELEELAKKECNEEPARLQQDLQHIRDWLAKQPHLKSRTGKSSLLN</sequence>
<evidence type="ECO:0000313" key="1">
    <source>
        <dbReference type="EMBL" id="KAJ4443282.1"/>
    </source>
</evidence>
<name>A0ABQ8TBV3_PERAM</name>
<accession>A0ABQ8TBV3</accession>
<proteinExistence type="predicted"/>
<reference evidence="1 2" key="1">
    <citation type="journal article" date="2022" name="Allergy">
        <title>Genome assembly and annotation of Periplaneta americana reveal a comprehensive cockroach allergen profile.</title>
        <authorList>
            <person name="Wang L."/>
            <person name="Xiong Q."/>
            <person name="Saelim N."/>
            <person name="Wang L."/>
            <person name="Nong W."/>
            <person name="Wan A.T."/>
            <person name="Shi M."/>
            <person name="Liu X."/>
            <person name="Cao Q."/>
            <person name="Hui J.H.L."/>
            <person name="Sookrung N."/>
            <person name="Leung T.F."/>
            <person name="Tungtrongchitr A."/>
            <person name="Tsui S.K.W."/>
        </authorList>
    </citation>
    <scope>NUCLEOTIDE SEQUENCE [LARGE SCALE GENOMIC DNA]</scope>
    <source>
        <strain evidence="1">PWHHKU_190912</strain>
    </source>
</reference>
<gene>
    <name evidence="1" type="ORF">ANN_04950</name>
</gene>
<comment type="caution">
    <text evidence="1">The sequence shown here is derived from an EMBL/GenBank/DDBJ whole genome shotgun (WGS) entry which is preliminary data.</text>
</comment>
<evidence type="ECO:0000313" key="2">
    <source>
        <dbReference type="Proteomes" id="UP001148838"/>
    </source>
</evidence>
<keyword evidence="2" id="KW-1185">Reference proteome</keyword>
<organism evidence="1 2">
    <name type="scientific">Periplaneta americana</name>
    <name type="common">American cockroach</name>
    <name type="synonym">Blatta americana</name>
    <dbReference type="NCBI Taxonomy" id="6978"/>
    <lineage>
        <taxon>Eukaryota</taxon>
        <taxon>Metazoa</taxon>
        <taxon>Ecdysozoa</taxon>
        <taxon>Arthropoda</taxon>
        <taxon>Hexapoda</taxon>
        <taxon>Insecta</taxon>
        <taxon>Pterygota</taxon>
        <taxon>Neoptera</taxon>
        <taxon>Polyneoptera</taxon>
        <taxon>Dictyoptera</taxon>
        <taxon>Blattodea</taxon>
        <taxon>Blattoidea</taxon>
        <taxon>Blattidae</taxon>
        <taxon>Blattinae</taxon>
        <taxon>Periplaneta</taxon>
    </lineage>
</organism>